<evidence type="ECO:0000256" key="2">
    <source>
        <dbReference type="ARBA" id="ARBA00004613"/>
    </source>
</evidence>
<evidence type="ECO:0000256" key="3">
    <source>
        <dbReference type="ARBA" id="ARBA00008871"/>
    </source>
</evidence>
<dbReference type="InterPro" id="IPR017853">
    <property type="entry name" value="GH"/>
</dbReference>
<name>A0A8C5PN78_9ANUR</name>
<reference evidence="14" key="1">
    <citation type="submission" date="2025-08" db="UniProtKB">
        <authorList>
            <consortium name="Ensembl"/>
        </authorList>
    </citation>
    <scope>IDENTIFICATION</scope>
</reference>
<organism evidence="14 15">
    <name type="scientific">Leptobrachium leishanense</name>
    <name type="common">Leishan spiny toad</name>
    <dbReference type="NCBI Taxonomy" id="445787"/>
    <lineage>
        <taxon>Eukaryota</taxon>
        <taxon>Metazoa</taxon>
        <taxon>Chordata</taxon>
        <taxon>Craniata</taxon>
        <taxon>Vertebrata</taxon>
        <taxon>Euteleostomi</taxon>
        <taxon>Amphibia</taxon>
        <taxon>Batrachia</taxon>
        <taxon>Anura</taxon>
        <taxon>Pelobatoidea</taxon>
        <taxon>Megophryidae</taxon>
        <taxon>Leptobrachium</taxon>
    </lineage>
</organism>
<keyword evidence="5" id="KW-0964">Secreted</keyword>
<comment type="catalytic activity">
    <reaction evidence="1 13">
        <text>Random hydrolysis of (1-&gt;4)-linkages between N-acetyl-beta-D-glucosamine and D-glucuronate residues in hyaluronate.</text>
        <dbReference type="EC" id="3.2.1.35"/>
    </reaction>
</comment>
<comment type="similarity">
    <text evidence="3 9 13">Belongs to the glycosyl hydrolase 56 family.</text>
</comment>
<dbReference type="GeneTree" id="ENSGT01020000230364"/>
<dbReference type="GO" id="GO:0031410">
    <property type="term" value="C:cytoplasmic vesicle"/>
    <property type="evidence" value="ECO:0007669"/>
    <property type="project" value="TreeGrafter"/>
</dbReference>
<dbReference type="GO" id="GO:0030214">
    <property type="term" value="P:hyaluronan catabolic process"/>
    <property type="evidence" value="ECO:0007669"/>
    <property type="project" value="TreeGrafter"/>
</dbReference>
<feature type="disulfide bond" evidence="12">
    <location>
        <begin position="388"/>
        <end position="399"/>
    </location>
</feature>
<dbReference type="PIRSF" id="PIRSF038193">
    <property type="entry name" value="Hyaluronidase"/>
    <property type="match status" value="1"/>
</dbReference>
<evidence type="ECO:0000256" key="9">
    <source>
        <dbReference type="PIRNR" id="PIRNR038193"/>
    </source>
</evidence>
<evidence type="ECO:0000256" key="10">
    <source>
        <dbReference type="PIRSR" id="PIRSR038193-1"/>
    </source>
</evidence>
<keyword evidence="8 13" id="KW-0326">Glycosidase</keyword>
<evidence type="ECO:0000313" key="14">
    <source>
        <dbReference type="Ensembl" id="ENSLLEP00000025060.1"/>
    </source>
</evidence>
<dbReference type="GO" id="GO:0005576">
    <property type="term" value="C:extracellular region"/>
    <property type="evidence" value="ECO:0007669"/>
    <property type="project" value="UniProtKB-SubCell"/>
</dbReference>
<dbReference type="PRINTS" id="PR00846">
    <property type="entry name" value="GLHYDRLASE56"/>
</dbReference>
<feature type="disulfide bond" evidence="12">
    <location>
        <begin position="450"/>
        <end position="459"/>
    </location>
</feature>
<feature type="disulfide bond" evidence="12">
    <location>
        <begin position="393"/>
        <end position="448"/>
    </location>
</feature>
<dbReference type="AlphaFoldDB" id="A0A8C5PN78"/>
<evidence type="ECO:0000256" key="12">
    <source>
        <dbReference type="PIRSR" id="PIRSR038193-3"/>
    </source>
</evidence>
<dbReference type="Proteomes" id="UP000694569">
    <property type="component" value="Unplaced"/>
</dbReference>
<comment type="subunit">
    <text evidence="4">Monomer.</text>
</comment>
<keyword evidence="15" id="KW-1185">Reference proteome</keyword>
<keyword evidence="6 13" id="KW-0378">Hydrolase</keyword>
<feature type="active site" description="Proton donor" evidence="10">
    <location>
        <position position="158"/>
    </location>
</feature>
<dbReference type="EC" id="3.2.1.35" evidence="13"/>
<evidence type="ECO:0000256" key="13">
    <source>
        <dbReference type="RuleBase" id="RU610713"/>
    </source>
</evidence>
<protein>
    <recommendedName>
        <fullName evidence="13">Hyaluronidase</fullName>
        <ecNumber evidence="13">3.2.1.35</ecNumber>
    </recommendedName>
</protein>
<dbReference type="GO" id="GO:0004415">
    <property type="term" value="F:hyalurononglucosaminidase activity"/>
    <property type="evidence" value="ECO:0007669"/>
    <property type="project" value="UniProtKB-UniRule"/>
</dbReference>
<evidence type="ECO:0000256" key="7">
    <source>
        <dbReference type="ARBA" id="ARBA00023157"/>
    </source>
</evidence>
<dbReference type="Gene3D" id="3.20.20.70">
    <property type="entry name" value="Aldolase class I"/>
    <property type="match status" value="1"/>
</dbReference>
<dbReference type="InterPro" id="IPR013785">
    <property type="entry name" value="Aldolase_TIM"/>
</dbReference>
<dbReference type="GO" id="GO:0005975">
    <property type="term" value="P:carbohydrate metabolic process"/>
    <property type="evidence" value="ECO:0007669"/>
    <property type="project" value="UniProtKB-UniRule"/>
</dbReference>
<evidence type="ECO:0000256" key="5">
    <source>
        <dbReference type="ARBA" id="ARBA00022525"/>
    </source>
</evidence>
<dbReference type="SUPFAM" id="SSF51445">
    <property type="entry name" value="(Trans)glycosidases"/>
    <property type="match status" value="1"/>
</dbReference>
<dbReference type="InterPro" id="IPR018155">
    <property type="entry name" value="Hyaluronidase"/>
</dbReference>
<evidence type="ECO:0000256" key="1">
    <source>
        <dbReference type="ARBA" id="ARBA00000251"/>
    </source>
</evidence>
<accession>A0A8C5PN78</accession>
<dbReference type="Pfam" id="PF01630">
    <property type="entry name" value="Glyco_hydro_56"/>
    <property type="match status" value="1"/>
</dbReference>
<reference evidence="14" key="2">
    <citation type="submission" date="2025-09" db="UniProtKB">
        <authorList>
            <consortium name="Ensembl"/>
        </authorList>
    </citation>
    <scope>IDENTIFICATION</scope>
</reference>
<sequence>MTEEVNPASRIVSRVKMSALRRCLWIEWLFLTLMLTAASKGKAQVLRQARAPYIQDKPFISFWNAPTAQCKQRYKIDLDLSVFDIVANTNETLSGSNVTIFYHTHLGHYPYISDDGQPFNGGVPQNESIKKHLKKAEQDIERLIPNKDFQGLGVIDWENWRPQWDRNWGNKTIYRNKSIELVKRHHPDWSLDKLTPVAKKEFDAAGKEFMMETVLLAQDKRSHGLWGYYLFPDCYNYDYKTHPHSYTGLCPEIEQKRNDLLLWLWKSSNALYPSIYLDYILKSSPNALKFVHHRVKEAMRVASMARKDYDIPVFIYSRPFYAYTFHLLSEEDLVKTIGESSALGAAGVVLWGGMDYASTKDSCNTVKKYVDGPLGHYIINVTSAAKLCSKFLCRMNGRCIRKNPHSSAYLHLNPDNYRIKKRHSGKGFSVTGSPGLEDVAHMKKRFTCQCYQGWIGVSCELPQNEKVTSNVKTIPRGSGGTQVAHIVLHVCLSISILLTFYF</sequence>
<dbReference type="PANTHER" id="PTHR11769:SF9">
    <property type="entry name" value="HYALURONIDASE"/>
    <property type="match status" value="1"/>
</dbReference>
<proteinExistence type="inferred from homology"/>
<evidence type="ECO:0000256" key="11">
    <source>
        <dbReference type="PIRSR" id="PIRSR038193-2"/>
    </source>
</evidence>
<feature type="disulfide bond" evidence="12">
    <location>
        <begin position="234"/>
        <end position="250"/>
    </location>
</feature>
<dbReference type="OrthoDB" id="5796153at2759"/>
<dbReference type="PANTHER" id="PTHR11769">
    <property type="entry name" value="HYALURONIDASE"/>
    <property type="match status" value="1"/>
</dbReference>
<keyword evidence="7 12" id="KW-1015">Disulfide bond</keyword>
<feature type="glycosylation site" description="N-linked (GlcNAc...) asparagine" evidence="11">
    <location>
        <position position="380"/>
    </location>
</feature>
<evidence type="ECO:0000256" key="6">
    <source>
        <dbReference type="ARBA" id="ARBA00022801"/>
    </source>
</evidence>
<evidence type="ECO:0000313" key="15">
    <source>
        <dbReference type="Proteomes" id="UP000694569"/>
    </source>
</evidence>
<evidence type="ECO:0000256" key="4">
    <source>
        <dbReference type="ARBA" id="ARBA00011245"/>
    </source>
</evidence>
<evidence type="ECO:0000256" key="8">
    <source>
        <dbReference type="ARBA" id="ARBA00023295"/>
    </source>
</evidence>
<dbReference type="FunFam" id="3.20.20.70:FF:000065">
    <property type="entry name" value="Hyaluronidase"/>
    <property type="match status" value="1"/>
</dbReference>
<comment type="subcellular location">
    <subcellularLocation>
        <location evidence="2">Secreted</location>
    </subcellularLocation>
</comment>
<feature type="disulfide bond" evidence="12">
    <location>
        <begin position="70"/>
        <end position="363"/>
    </location>
</feature>
<dbReference type="Ensembl" id="ENSLLET00000026019.1">
    <property type="protein sequence ID" value="ENSLLEP00000025060.1"/>
    <property type="gene ID" value="ENSLLEG00000015936.1"/>
</dbReference>